<dbReference type="InParanoid" id="F8QIT9"/>
<dbReference type="STRING" id="936435.F8QIT9"/>
<evidence type="ECO:0000256" key="1">
    <source>
        <dbReference type="ARBA" id="ARBA00023002"/>
    </source>
</evidence>
<organism evidence="3">
    <name type="scientific">Serpula lacrymans var. lacrymans (strain S7.3)</name>
    <name type="common">Dry rot fungus</name>
    <dbReference type="NCBI Taxonomy" id="936435"/>
    <lineage>
        <taxon>Eukaryota</taxon>
        <taxon>Fungi</taxon>
        <taxon>Dikarya</taxon>
        <taxon>Basidiomycota</taxon>
        <taxon>Agaricomycotina</taxon>
        <taxon>Agaricomycetes</taxon>
        <taxon>Agaricomycetidae</taxon>
        <taxon>Boletales</taxon>
        <taxon>Coniophorineae</taxon>
        <taxon>Serpulaceae</taxon>
        <taxon>Serpula</taxon>
    </lineage>
</organism>
<dbReference type="InterPro" id="IPR002347">
    <property type="entry name" value="SDR_fam"/>
</dbReference>
<dbReference type="SUPFAM" id="SSF51735">
    <property type="entry name" value="NAD(P)-binding Rossmann-fold domains"/>
    <property type="match status" value="1"/>
</dbReference>
<dbReference type="OMA" id="WAWMEDA"/>
<dbReference type="HOGENOM" id="CLU_010194_44_6_1"/>
<dbReference type="Pfam" id="PF00106">
    <property type="entry name" value="adh_short"/>
    <property type="match status" value="1"/>
</dbReference>
<accession>F8QIT9</accession>
<dbReference type="Proteomes" id="UP000008063">
    <property type="component" value="Unassembled WGS sequence"/>
</dbReference>
<protein>
    <recommendedName>
        <fullName evidence="4">NAD(P)-binding protein</fullName>
    </recommendedName>
</protein>
<evidence type="ECO:0008006" key="4">
    <source>
        <dbReference type="Google" id="ProtNLM"/>
    </source>
</evidence>
<dbReference type="GO" id="GO:0016491">
    <property type="term" value="F:oxidoreductase activity"/>
    <property type="evidence" value="ECO:0007669"/>
    <property type="project" value="UniProtKB-KW"/>
</dbReference>
<dbReference type="OrthoDB" id="191139at2759"/>
<keyword evidence="1" id="KW-0560">Oxidoreductase</keyword>
<keyword evidence="3" id="KW-1185">Reference proteome</keyword>
<dbReference type="PANTHER" id="PTHR43157">
    <property type="entry name" value="PHOSPHATIDYLINOSITOL-GLYCAN BIOSYNTHESIS CLASS F PROTEIN-RELATED"/>
    <property type="match status" value="1"/>
</dbReference>
<dbReference type="eggNOG" id="KOG1208">
    <property type="taxonomic scope" value="Eukaryota"/>
</dbReference>
<gene>
    <name evidence="2" type="ORF">SERLA73DRAFT_192037</name>
</gene>
<dbReference type="PANTHER" id="PTHR43157:SF31">
    <property type="entry name" value="PHOSPHATIDYLINOSITOL-GLYCAN BIOSYNTHESIS CLASS F PROTEIN"/>
    <property type="match status" value="1"/>
</dbReference>
<reference evidence="3" key="1">
    <citation type="journal article" date="2011" name="Science">
        <title>The plant cell wall-decomposing machinery underlies the functional diversity of forest fungi.</title>
        <authorList>
            <person name="Eastwood D.C."/>
            <person name="Floudas D."/>
            <person name="Binder M."/>
            <person name="Majcherczyk A."/>
            <person name="Schneider P."/>
            <person name="Aerts A."/>
            <person name="Asiegbu F.O."/>
            <person name="Baker S.E."/>
            <person name="Barry K."/>
            <person name="Bendiksby M."/>
            <person name="Blumentritt M."/>
            <person name="Coutinho P.M."/>
            <person name="Cullen D."/>
            <person name="de Vries R.P."/>
            <person name="Gathman A."/>
            <person name="Goodell B."/>
            <person name="Henrissat B."/>
            <person name="Ihrmark K."/>
            <person name="Kauserud H."/>
            <person name="Kohler A."/>
            <person name="LaButti K."/>
            <person name="Lapidus A."/>
            <person name="Lavin J.L."/>
            <person name="Lee Y.-H."/>
            <person name="Lindquist E."/>
            <person name="Lilly W."/>
            <person name="Lucas S."/>
            <person name="Morin E."/>
            <person name="Murat C."/>
            <person name="Oguiza J.A."/>
            <person name="Park J."/>
            <person name="Pisabarro A.G."/>
            <person name="Riley R."/>
            <person name="Rosling A."/>
            <person name="Salamov A."/>
            <person name="Schmidt O."/>
            <person name="Schmutz J."/>
            <person name="Skrede I."/>
            <person name="Stenlid J."/>
            <person name="Wiebenga A."/>
            <person name="Xie X."/>
            <person name="Kuees U."/>
            <person name="Hibbett D.S."/>
            <person name="Hoffmeister D."/>
            <person name="Hoegberg N."/>
            <person name="Martin F."/>
            <person name="Grigoriev I.V."/>
            <person name="Watkinson S.C."/>
        </authorList>
    </citation>
    <scope>NUCLEOTIDE SEQUENCE [LARGE SCALE GENOMIC DNA]</scope>
    <source>
        <strain evidence="3">strain S7.3</strain>
    </source>
</reference>
<name>F8QIT9_SERL3</name>
<proteinExistence type="predicted"/>
<dbReference type="InterPro" id="IPR036291">
    <property type="entry name" value="NAD(P)-bd_dom_sf"/>
</dbReference>
<sequence length="339" mass="37202">MRLLRKPAIHYSKANNTSITRHITIIHGMPSAIGHHLQTLCPTKTDFAADKIPDMSGKVVIVTGGNAGIGRETVRALLVKNAKVYLAARNPSKAQEAIDDLRESTGKEALFLKLDLADLKSVKASAQEFLSKETRLDVLFNNGGVMIPPIEQLTADGYDLQFGTNVLGHFFFTQLLLPLLLSSAQSSPDGKVRVVNTSSAGHSLGSLDYATVRDGPERKKKGTMMLYSQSKFGNVVFALELHRRYGAQGIVSTSLHPGLIKTELLRHASKWSWISDLMLYDVAHGALNQLYAGTVPEAVNLGGKYLVPWVKVSSAIESTNDPEEGRKLWTWLEEQVRDI</sequence>
<dbReference type="Gene3D" id="3.40.50.720">
    <property type="entry name" value="NAD(P)-binding Rossmann-like Domain"/>
    <property type="match status" value="1"/>
</dbReference>
<dbReference type="AlphaFoldDB" id="F8QIT9"/>
<dbReference type="EMBL" id="GL945533">
    <property type="protein sequence ID" value="EGN91786.1"/>
    <property type="molecule type" value="Genomic_DNA"/>
</dbReference>
<dbReference type="FunCoup" id="F8QIT9">
    <property type="interactions" value="138"/>
</dbReference>
<dbReference type="PRINTS" id="PR00081">
    <property type="entry name" value="GDHRDH"/>
</dbReference>
<evidence type="ECO:0000313" key="2">
    <source>
        <dbReference type="EMBL" id="EGN91786.1"/>
    </source>
</evidence>
<evidence type="ECO:0000313" key="3">
    <source>
        <dbReference type="Proteomes" id="UP000008063"/>
    </source>
</evidence>